<feature type="compositionally biased region" description="Polar residues" evidence="1">
    <location>
        <begin position="304"/>
        <end position="314"/>
    </location>
</feature>
<dbReference type="FunFam" id="3.90.1580.10:FF:000007">
    <property type="entry name" value="Formylglycine-generating enzyme family protein"/>
    <property type="match status" value="1"/>
</dbReference>
<evidence type="ECO:0000256" key="1">
    <source>
        <dbReference type="SAM" id="MobiDB-lite"/>
    </source>
</evidence>
<feature type="domain" description="Sulfatase-modifying factor enzyme-like" evidence="2">
    <location>
        <begin position="43"/>
        <end position="320"/>
    </location>
</feature>
<gene>
    <name evidence="3" type="ORF">JFN87_02280</name>
</gene>
<reference evidence="3" key="1">
    <citation type="submission" date="2021-03" db="EMBL/GenBank/DDBJ databases">
        <title>Whole genome sequence of Streptomyces bomunensis MMS17-BM035.</title>
        <authorList>
            <person name="Lee J.H."/>
        </authorList>
    </citation>
    <scope>NUCLEOTIDE SEQUENCE</scope>
    <source>
        <strain evidence="3">MMS17-BM035</strain>
    </source>
</reference>
<evidence type="ECO:0000313" key="4">
    <source>
        <dbReference type="Proteomes" id="UP000670475"/>
    </source>
</evidence>
<feature type="compositionally biased region" description="Low complexity" evidence="1">
    <location>
        <begin position="11"/>
        <end position="29"/>
    </location>
</feature>
<dbReference type="RefSeq" id="WP_209338118.1">
    <property type="nucleotide sequence ID" value="NZ_JAGIQL010000004.1"/>
</dbReference>
<protein>
    <submittedName>
        <fullName evidence="3">Formylglycine-generating enzyme family protein</fullName>
    </submittedName>
</protein>
<dbReference type="InterPro" id="IPR005532">
    <property type="entry name" value="SUMF_dom"/>
</dbReference>
<dbReference type="Gene3D" id="3.90.1580.10">
    <property type="entry name" value="paralog of FGE (formylglycine-generating enzyme)"/>
    <property type="match status" value="1"/>
</dbReference>
<sequence>MTSEHHPCCTPAAAPADPAASAQASQAPQRMPETPAGAFNKRGQVLLTGGEFAMGDGFGEGYPADGETPVHAVRLPSFHIDATAVTNAHFATFVKATGYVTDAERHGSSAVFHLAVDAPSSDILGTAAGAPWWLNVRGAHWRRPDGGRSDTTGRDNHPVVHVSWHDAAAYARWAGKRLPTEAEWEYAARGGLSGRRYPWGDDLTPGGRWRCNIWQGRFPDVNTAEDGYLTTAPVKAYRPNGLGLWNTSGNVWEWCGDWFSPTYYAESVTDAPRGPQAGTARVIRGGSYLCHDSYCNRYRVAARSSNTPDSSSGNMGFRCANDKTPAT</sequence>
<evidence type="ECO:0000259" key="2">
    <source>
        <dbReference type="Pfam" id="PF03781"/>
    </source>
</evidence>
<organism evidence="3 4">
    <name type="scientific">Streptomyces montanisoli</name>
    <dbReference type="NCBI Taxonomy" id="2798581"/>
    <lineage>
        <taxon>Bacteria</taxon>
        <taxon>Bacillati</taxon>
        <taxon>Actinomycetota</taxon>
        <taxon>Actinomycetes</taxon>
        <taxon>Kitasatosporales</taxon>
        <taxon>Streptomycetaceae</taxon>
        <taxon>Streptomyces</taxon>
    </lineage>
</organism>
<proteinExistence type="predicted"/>
<dbReference type="AlphaFoldDB" id="A0A940M577"/>
<dbReference type="InterPro" id="IPR051043">
    <property type="entry name" value="Sulfatase_Mod_Factor_Kinase"/>
</dbReference>
<dbReference type="PANTHER" id="PTHR23150:SF19">
    <property type="entry name" value="FORMYLGLYCINE-GENERATING ENZYME"/>
    <property type="match status" value="1"/>
</dbReference>
<dbReference type="InterPro" id="IPR042095">
    <property type="entry name" value="SUMF_sf"/>
</dbReference>
<keyword evidence="4" id="KW-1185">Reference proteome</keyword>
<feature type="region of interest" description="Disordered" evidence="1">
    <location>
        <begin position="1"/>
        <end position="37"/>
    </location>
</feature>
<dbReference type="GO" id="GO:0120147">
    <property type="term" value="F:formylglycine-generating oxidase activity"/>
    <property type="evidence" value="ECO:0007669"/>
    <property type="project" value="TreeGrafter"/>
</dbReference>
<dbReference type="InterPro" id="IPR016187">
    <property type="entry name" value="CTDL_fold"/>
</dbReference>
<feature type="region of interest" description="Disordered" evidence="1">
    <location>
        <begin position="304"/>
        <end position="327"/>
    </location>
</feature>
<dbReference type="PANTHER" id="PTHR23150">
    <property type="entry name" value="SULFATASE MODIFYING FACTOR 1, 2"/>
    <property type="match status" value="1"/>
</dbReference>
<evidence type="ECO:0000313" key="3">
    <source>
        <dbReference type="EMBL" id="MBP0456330.1"/>
    </source>
</evidence>
<dbReference type="Pfam" id="PF03781">
    <property type="entry name" value="FGE-sulfatase"/>
    <property type="match status" value="1"/>
</dbReference>
<accession>A0A940M577</accession>
<name>A0A940M577_9ACTN</name>
<dbReference type="Proteomes" id="UP000670475">
    <property type="component" value="Unassembled WGS sequence"/>
</dbReference>
<comment type="caution">
    <text evidence="3">The sequence shown here is derived from an EMBL/GenBank/DDBJ whole genome shotgun (WGS) entry which is preliminary data.</text>
</comment>
<dbReference type="SUPFAM" id="SSF56436">
    <property type="entry name" value="C-type lectin-like"/>
    <property type="match status" value="1"/>
</dbReference>
<dbReference type="EMBL" id="JAGIQL010000004">
    <property type="protein sequence ID" value="MBP0456330.1"/>
    <property type="molecule type" value="Genomic_DNA"/>
</dbReference>